<dbReference type="GeneID" id="39977850"/>
<dbReference type="Proteomes" id="UP000186176">
    <property type="component" value="Unassembled WGS sequence"/>
</dbReference>
<dbReference type="EMBL" id="LRBP01000012">
    <property type="protein sequence ID" value="OII74215.1"/>
    <property type="molecule type" value="Genomic_DNA"/>
</dbReference>
<dbReference type="OrthoDB" id="343627at2759"/>
<sequence length="408" mass="47115">MKPSLRKSITPTNTRSEASQQLKSSLVAINYLSITIDLSSIIFSSGYTPSRLDILNKGFLLLYYTDPYTATMAAWFFEIQGIPAATISGWSLIRICGPITLDEVTEIISFKPFAITFFNYKVKYSWIAVHGIHTKQLLFKYIRNQNWNIVEALHNRNFQDVVEVLEIFNKEEIPNCCNKLEYMLVSLLEKKNYNIENSDQYRLHQKLILLSRCSRLTNEIYLNGTDKKNTCGSIQSPLKRDLMLAIRKYLYSIPIFTEACISKSSLKSLKTEEWYLGFDEKSIYRKENGGFKDCLQTNGNYKVQNNSSLNRNKLLEHILKVILIEIISQFKIKHNNNKYPNIIEISELWRVRFGIDVDIIQLFKIAGLNEDIKNIIEATNNKIPNISCCNCKKLNADSNSEKTTYPKS</sequence>
<gene>
    <name evidence="1" type="ORF">cubi_01059</name>
</gene>
<proteinExistence type="predicted"/>
<organism evidence="1 2">
    <name type="scientific">Cryptosporidium ubiquitum</name>
    <dbReference type="NCBI Taxonomy" id="857276"/>
    <lineage>
        <taxon>Eukaryota</taxon>
        <taxon>Sar</taxon>
        <taxon>Alveolata</taxon>
        <taxon>Apicomplexa</taxon>
        <taxon>Conoidasida</taxon>
        <taxon>Coccidia</taxon>
        <taxon>Eucoccidiorida</taxon>
        <taxon>Eimeriorina</taxon>
        <taxon>Cryptosporidiidae</taxon>
        <taxon>Cryptosporidium</taxon>
    </lineage>
</organism>
<evidence type="ECO:0000313" key="2">
    <source>
        <dbReference type="Proteomes" id="UP000186176"/>
    </source>
</evidence>
<name>A0A1J4MJM1_9CRYT</name>
<dbReference type="AlphaFoldDB" id="A0A1J4MJM1"/>
<dbReference type="RefSeq" id="XP_028875408.1">
    <property type="nucleotide sequence ID" value="XM_029018071.1"/>
</dbReference>
<protein>
    <submittedName>
        <fullName evidence="1">Uncharacterized protein</fullName>
    </submittedName>
</protein>
<dbReference type="VEuPathDB" id="CryptoDB:cubi_01059"/>
<evidence type="ECO:0000313" key="1">
    <source>
        <dbReference type="EMBL" id="OII74215.1"/>
    </source>
</evidence>
<keyword evidence="2" id="KW-1185">Reference proteome</keyword>
<reference evidence="1 2" key="1">
    <citation type="submission" date="2016-10" db="EMBL/GenBank/DDBJ databases">
        <title>Reductive evolution of mitochondrial metabolism and differential evolution of invasion-related proteins in Cryptosporidium.</title>
        <authorList>
            <person name="Liu S."/>
            <person name="Roellig D.M."/>
            <person name="Guo Y."/>
            <person name="Li N."/>
            <person name="Frace M.A."/>
            <person name="Tang K."/>
            <person name="Zhang L."/>
            <person name="Feng Y."/>
            <person name="Xiao L."/>
        </authorList>
    </citation>
    <scope>NUCLEOTIDE SEQUENCE [LARGE SCALE GENOMIC DNA]</scope>
    <source>
        <strain evidence="1">39726</strain>
    </source>
</reference>
<accession>A0A1J4MJM1</accession>
<comment type="caution">
    <text evidence="1">The sequence shown here is derived from an EMBL/GenBank/DDBJ whole genome shotgun (WGS) entry which is preliminary data.</text>
</comment>